<organism evidence="1 2">
    <name type="scientific">Kaistella pullorum</name>
    <dbReference type="NCBI Taxonomy" id="2763074"/>
    <lineage>
        <taxon>Bacteria</taxon>
        <taxon>Pseudomonadati</taxon>
        <taxon>Bacteroidota</taxon>
        <taxon>Flavobacteriia</taxon>
        <taxon>Flavobacteriales</taxon>
        <taxon>Weeksellaceae</taxon>
        <taxon>Chryseobacterium group</taxon>
        <taxon>Kaistella</taxon>
    </lineage>
</organism>
<evidence type="ECO:0000313" key="2">
    <source>
        <dbReference type="Proteomes" id="UP000626242"/>
    </source>
</evidence>
<gene>
    <name evidence="1" type="ORF">H9628_06405</name>
</gene>
<accession>A0ABR8WMC8</accession>
<evidence type="ECO:0008006" key="3">
    <source>
        <dbReference type="Google" id="ProtNLM"/>
    </source>
</evidence>
<keyword evidence="2" id="KW-1185">Reference proteome</keyword>
<comment type="caution">
    <text evidence="1">The sequence shown here is derived from an EMBL/GenBank/DDBJ whole genome shotgun (WGS) entry which is preliminary data.</text>
</comment>
<dbReference type="Proteomes" id="UP000626242">
    <property type="component" value="Unassembled WGS sequence"/>
</dbReference>
<sequence>MYRLFIFSFLFLLQSFTAQQTRFFKLKKYETAAFSDTLKENSGLSFFNGKLYTINDGGNSSEIFEIDPKYAKIKSSFQTSVKNVDWEAIASDSVSLYVGDVGNNAGTRKDLKIYKFAADSLRTSGYQPKIISYYYPEQTDFTRRIINNDYDAEAMIFLNGKIHIFTKEWASRATSHYIIDPTLKFSQPAQKTESYNTGFVVTDAEYYEGKLYLIGYTKSTEVYLMVFEETQPGMFFGGPVRKYYLGSSVTLGQIEGIAADDHGLYISGEEFRHPMGKVKPRLYFVPHEKLR</sequence>
<protein>
    <recommendedName>
        <fullName evidence="3">T9SS C-terminal target domain-containing protein</fullName>
    </recommendedName>
</protein>
<dbReference type="RefSeq" id="WP_251833294.1">
    <property type="nucleotide sequence ID" value="NZ_JACSPS010000002.1"/>
</dbReference>
<evidence type="ECO:0000313" key="1">
    <source>
        <dbReference type="EMBL" id="MBD8018097.1"/>
    </source>
</evidence>
<dbReference type="EMBL" id="JACSPS010000002">
    <property type="protein sequence ID" value="MBD8018097.1"/>
    <property type="molecule type" value="Genomic_DNA"/>
</dbReference>
<name>A0ABR8WMC8_9FLAO</name>
<proteinExistence type="predicted"/>
<reference evidence="1 2" key="1">
    <citation type="submission" date="2020-08" db="EMBL/GenBank/DDBJ databases">
        <title>A Genomic Blueprint of the Chicken Gut Microbiome.</title>
        <authorList>
            <person name="Gilroy R."/>
            <person name="Ravi A."/>
            <person name="Getino M."/>
            <person name="Pursley I."/>
            <person name="Horton D.L."/>
            <person name="Alikhan N.-F."/>
            <person name="Baker D."/>
            <person name="Gharbi K."/>
            <person name="Hall N."/>
            <person name="Watson M."/>
            <person name="Adriaenssens E.M."/>
            <person name="Foster-Nyarko E."/>
            <person name="Jarju S."/>
            <person name="Secka A."/>
            <person name="Antonio M."/>
            <person name="Oren A."/>
            <person name="Chaudhuri R."/>
            <person name="La Ragione R.M."/>
            <person name="Hildebrand F."/>
            <person name="Pallen M.J."/>
        </authorList>
    </citation>
    <scope>NUCLEOTIDE SEQUENCE [LARGE SCALE GENOMIC DNA]</scope>
    <source>
        <strain evidence="1 2">Sa1CVA4</strain>
    </source>
</reference>